<dbReference type="Proteomes" id="UP000268014">
    <property type="component" value="Unassembled WGS sequence"/>
</dbReference>
<evidence type="ECO:0000313" key="5">
    <source>
        <dbReference type="Proteomes" id="UP000268014"/>
    </source>
</evidence>
<dbReference type="InterPro" id="IPR023795">
    <property type="entry name" value="Serpin_CS"/>
</dbReference>
<dbReference type="SUPFAM" id="SSF56574">
    <property type="entry name" value="Serpins"/>
    <property type="match status" value="1"/>
</dbReference>
<dbReference type="WBParaSite" id="HPLM_0001063701-mRNA-1">
    <property type="protein sequence ID" value="HPLM_0001063701-mRNA-1"/>
    <property type="gene ID" value="HPLM_0001063701"/>
</dbReference>
<evidence type="ECO:0000259" key="3">
    <source>
        <dbReference type="SMART" id="SM00093"/>
    </source>
</evidence>
<keyword evidence="5" id="KW-1185">Reference proteome</keyword>
<dbReference type="SMART" id="SM00093">
    <property type="entry name" value="SERPIN"/>
    <property type="match status" value="1"/>
</dbReference>
<reference evidence="4 5" key="2">
    <citation type="submission" date="2018-11" db="EMBL/GenBank/DDBJ databases">
        <authorList>
            <consortium name="Pathogen Informatics"/>
        </authorList>
    </citation>
    <scope>NUCLEOTIDE SEQUENCE [LARGE SCALE GENOMIC DNA]</scope>
    <source>
        <strain evidence="4 5">MHpl1</strain>
    </source>
</reference>
<dbReference type="GO" id="GO:0004867">
    <property type="term" value="F:serine-type endopeptidase inhibitor activity"/>
    <property type="evidence" value="ECO:0007669"/>
    <property type="project" value="InterPro"/>
</dbReference>
<comment type="similarity">
    <text evidence="1 2">Belongs to the serpin family.</text>
</comment>
<evidence type="ECO:0000313" key="4">
    <source>
        <dbReference type="EMBL" id="VDO40682.1"/>
    </source>
</evidence>
<dbReference type="AlphaFoldDB" id="A0A158QNK6"/>
<dbReference type="OMA" id="DATHGMI"/>
<dbReference type="Pfam" id="PF00079">
    <property type="entry name" value="Serpin"/>
    <property type="match status" value="1"/>
</dbReference>
<dbReference type="InterPro" id="IPR042185">
    <property type="entry name" value="Serpin_sf_2"/>
</dbReference>
<feature type="domain" description="Serpin" evidence="3">
    <location>
        <begin position="2"/>
        <end position="353"/>
    </location>
</feature>
<gene>
    <name evidence="4" type="ORF">HPLM_LOCUS10629</name>
</gene>
<dbReference type="InterPro" id="IPR000215">
    <property type="entry name" value="Serpin_fam"/>
</dbReference>
<dbReference type="PROSITE" id="PS00284">
    <property type="entry name" value="SERPIN"/>
    <property type="match status" value="1"/>
</dbReference>
<accession>A0A158QNK6</accession>
<reference evidence="6" key="1">
    <citation type="submission" date="2016-04" db="UniProtKB">
        <authorList>
            <consortium name="WormBaseParasite"/>
        </authorList>
    </citation>
    <scope>IDENTIFICATION</scope>
</reference>
<dbReference type="CDD" id="cd00172">
    <property type="entry name" value="serpin"/>
    <property type="match status" value="1"/>
</dbReference>
<evidence type="ECO:0000256" key="1">
    <source>
        <dbReference type="ARBA" id="ARBA00009500"/>
    </source>
</evidence>
<dbReference type="InterPro" id="IPR036186">
    <property type="entry name" value="Serpin_sf"/>
</dbReference>
<sequence length="353" mass="39369">MADFAVELLKLTPVEACMVMSPLSMVAALSVLERGAGGATKSQVSDALKRTSNDDVPELIRQLASADGVLMNVATRFYLADSTTLHEEYNNQISKDFDVTAERLNFRDQSHTVQTINSFVSDATHGMIKKLLSDDFYAADMKAFLVNAVYFKGQWAKKFSEDSTRKDVFHGIKGDREESFMNMNNVKTCRYGQSDGVQVLALEYKDKNYEFVIFLPSQDVPFAQFRESITGEKIRELLGQASSGGVDVTIPKFKLSSSPNLKSMLQSLGITDLFKGGTCDLHGVSPDELYVADAIHQAVIEVDEKGREPDPMAEAAAKRMFTLRNIHPLFRADHPFLYGVFRDHKPIFIGQYC</sequence>
<dbReference type="EMBL" id="UZAF01017346">
    <property type="protein sequence ID" value="VDO40682.1"/>
    <property type="molecule type" value="Genomic_DNA"/>
</dbReference>
<evidence type="ECO:0000256" key="2">
    <source>
        <dbReference type="RuleBase" id="RU000411"/>
    </source>
</evidence>
<proteinExistence type="inferred from homology"/>
<evidence type="ECO:0000313" key="6">
    <source>
        <dbReference type="WBParaSite" id="HPLM_0001063701-mRNA-1"/>
    </source>
</evidence>
<dbReference type="GO" id="GO:0005615">
    <property type="term" value="C:extracellular space"/>
    <property type="evidence" value="ECO:0007669"/>
    <property type="project" value="InterPro"/>
</dbReference>
<dbReference type="Gene3D" id="2.30.39.10">
    <property type="entry name" value="Alpha-1-antitrypsin, domain 1"/>
    <property type="match status" value="1"/>
</dbReference>
<organism evidence="6">
    <name type="scientific">Haemonchus placei</name>
    <name type="common">Barber's pole worm</name>
    <dbReference type="NCBI Taxonomy" id="6290"/>
    <lineage>
        <taxon>Eukaryota</taxon>
        <taxon>Metazoa</taxon>
        <taxon>Ecdysozoa</taxon>
        <taxon>Nematoda</taxon>
        <taxon>Chromadorea</taxon>
        <taxon>Rhabditida</taxon>
        <taxon>Rhabditina</taxon>
        <taxon>Rhabditomorpha</taxon>
        <taxon>Strongyloidea</taxon>
        <taxon>Trichostrongylidae</taxon>
        <taxon>Haemonchus</taxon>
    </lineage>
</organism>
<dbReference type="InterPro" id="IPR042178">
    <property type="entry name" value="Serpin_sf_1"/>
</dbReference>
<dbReference type="OrthoDB" id="9518664at2759"/>
<dbReference type="Gene3D" id="3.30.497.10">
    <property type="entry name" value="Antithrombin, subunit I, domain 2"/>
    <property type="match status" value="1"/>
</dbReference>
<name>A0A158QNK6_HAEPC</name>
<dbReference type="PANTHER" id="PTHR11461">
    <property type="entry name" value="SERINE PROTEASE INHIBITOR, SERPIN"/>
    <property type="match status" value="1"/>
</dbReference>
<dbReference type="PANTHER" id="PTHR11461:SF211">
    <property type="entry name" value="GH10112P-RELATED"/>
    <property type="match status" value="1"/>
</dbReference>
<dbReference type="STRING" id="6290.A0A158QNK6"/>
<dbReference type="InterPro" id="IPR023796">
    <property type="entry name" value="Serpin_dom"/>
</dbReference>
<protein>
    <submittedName>
        <fullName evidence="6">SERPIN domain-containing protein</fullName>
    </submittedName>
</protein>